<keyword evidence="7" id="KW-1185">Reference proteome</keyword>
<evidence type="ECO:0000256" key="3">
    <source>
        <dbReference type="ARBA" id="ARBA00023012"/>
    </source>
</evidence>
<keyword evidence="4" id="KW-0472">Membrane</keyword>
<dbReference type="InterPro" id="IPR036890">
    <property type="entry name" value="HATPase_C_sf"/>
</dbReference>
<keyword evidence="2 6" id="KW-0418">Kinase</keyword>
<keyword evidence="4" id="KW-0812">Transmembrane</keyword>
<dbReference type="GO" id="GO:0016301">
    <property type="term" value="F:kinase activity"/>
    <property type="evidence" value="ECO:0007669"/>
    <property type="project" value="UniProtKB-KW"/>
</dbReference>
<evidence type="ECO:0000313" key="6">
    <source>
        <dbReference type="EMBL" id="MFC7581526.1"/>
    </source>
</evidence>
<name>A0ABW2SNV6_9ACTO</name>
<evidence type="ECO:0000256" key="2">
    <source>
        <dbReference type="ARBA" id="ARBA00022777"/>
    </source>
</evidence>
<dbReference type="Gene3D" id="3.30.565.10">
    <property type="entry name" value="Histidine kinase-like ATPase, C-terminal domain"/>
    <property type="match status" value="1"/>
</dbReference>
<protein>
    <submittedName>
        <fullName evidence="6">Sensor histidine kinase</fullName>
    </submittedName>
</protein>
<dbReference type="EMBL" id="JBHTEF010000001">
    <property type="protein sequence ID" value="MFC7581526.1"/>
    <property type="molecule type" value="Genomic_DNA"/>
</dbReference>
<evidence type="ECO:0000259" key="5">
    <source>
        <dbReference type="Pfam" id="PF07730"/>
    </source>
</evidence>
<dbReference type="Proteomes" id="UP001596527">
    <property type="component" value="Unassembled WGS sequence"/>
</dbReference>
<dbReference type="InterPro" id="IPR050482">
    <property type="entry name" value="Sensor_HK_TwoCompSys"/>
</dbReference>
<reference evidence="7" key="1">
    <citation type="journal article" date="2019" name="Int. J. Syst. Evol. Microbiol.">
        <title>The Global Catalogue of Microorganisms (GCM) 10K type strain sequencing project: providing services to taxonomists for standard genome sequencing and annotation.</title>
        <authorList>
            <consortium name="The Broad Institute Genomics Platform"/>
            <consortium name="The Broad Institute Genome Sequencing Center for Infectious Disease"/>
            <person name="Wu L."/>
            <person name="Ma J."/>
        </authorList>
    </citation>
    <scope>NUCLEOTIDE SEQUENCE [LARGE SCALE GENOMIC DNA]</scope>
    <source>
        <strain evidence="7">CCUG 56698</strain>
    </source>
</reference>
<evidence type="ECO:0000256" key="1">
    <source>
        <dbReference type="ARBA" id="ARBA00022679"/>
    </source>
</evidence>
<keyword evidence="4" id="KW-1133">Transmembrane helix</keyword>
<feature type="transmembrane region" description="Helical" evidence="4">
    <location>
        <begin position="75"/>
        <end position="104"/>
    </location>
</feature>
<feature type="transmembrane region" description="Helical" evidence="4">
    <location>
        <begin position="138"/>
        <end position="157"/>
    </location>
</feature>
<keyword evidence="3" id="KW-0902">Two-component regulatory system</keyword>
<dbReference type="Pfam" id="PF07730">
    <property type="entry name" value="HisKA_3"/>
    <property type="match status" value="1"/>
</dbReference>
<proteinExistence type="predicted"/>
<dbReference type="PANTHER" id="PTHR24421">
    <property type="entry name" value="NITRATE/NITRITE SENSOR PROTEIN NARX-RELATED"/>
    <property type="match status" value="1"/>
</dbReference>
<organism evidence="6 7">
    <name type="scientific">Schaalia naturae</name>
    <dbReference type="NCBI Taxonomy" id="635203"/>
    <lineage>
        <taxon>Bacteria</taxon>
        <taxon>Bacillati</taxon>
        <taxon>Actinomycetota</taxon>
        <taxon>Actinomycetes</taxon>
        <taxon>Actinomycetales</taxon>
        <taxon>Actinomycetaceae</taxon>
        <taxon>Schaalia</taxon>
    </lineage>
</organism>
<evidence type="ECO:0000313" key="7">
    <source>
        <dbReference type="Proteomes" id="UP001596527"/>
    </source>
</evidence>
<feature type="transmembrane region" description="Helical" evidence="4">
    <location>
        <begin position="48"/>
        <end position="68"/>
    </location>
</feature>
<keyword evidence="1" id="KW-0808">Transferase</keyword>
<comment type="caution">
    <text evidence="6">The sequence shown here is derived from an EMBL/GenBank/DDBJ whole genome shotgun (WGS) entry which is preliminary data.</text>
</comment>
<sequence>MSGRQRTRLASLIDRQPHGGTGRRIVFGLLAALLFVLEVTLGDPTSRGLIGIELTLGACAALASAGWLPALGGTLFGALMLTGIALPDAIASPVLLGIGLYAVIAEWVSRRWYIPSVLLLAAVESAQFATTSSPAAEAAGLALGGVFAITLGLGIQWNERRVDVLREQAESSRRDALVAKESIQRELAAALHDTVARDLVQIIVDSQSIARRSPDPGTAEEVDHLGDLGRDAMRHVRSMMGTAAVTGDIPLREPVASVVEVCRQMLEGRGIRVDTDLPAGIDTACEPRAHSILALSIREGMTNVYKYGREGSPARLVVELLGHGGVALSMANAIDPVSQDARSSLMGGFGLDNLARAVANEGGRIRFGSTGGTWLLTVALPAAPAQELASGPLIGGAR</sequence>
<dbReference type="RefSeq" id="WP_380974916.1">
    <property type="nucleotide sequence ID" value="NZ_JBHTEF010000001.1"/>
</dbReference>
<feature type="transmembrane region" description="Helical" evidence="4">
    <location>
        <begin position="21"/>
        <end position="42"/>
    </location>
</feature>
<accession>A0ABW2SNV6</accession>
<dbReference type="InterPro" id="IPR011712">
    <property type="entry name" value="Sig_transdc_His_kin_sub3_dim/P"/>
</dbReference>
<feature type="domain" description="Signal transduction histidine kinase subgroup 3 dimerisation and phosphoacceptor" evidence="5">
    <location>
        <begin position="186"/>
        <end position="241"/>
    </location>
</feature>
<gene>
    <name evidence="6" type="ORF">ACFQWG_10005</name>
</gene>
<evidence type="ECO:0000256" key="4">
    <source>
        <dbReference type="SAM" id="Phobius"/>
    </source>
</evidence>